<dbReference type="STRING" id="519442.Huta_2366"/>
<dbReference type="RefSeq" id="WP_015790099.1">
    <property type="nucleotide sequence ID" value="NC_013158.1"/>
</dbReference>
<dbReference type="GeneID" id="8384665"/>
<sequence>MIVADTSALVSLASINRLDLLLAEFDVRTTETVFSELQEMADYADSHGRAAQAVLDRQETLAVHEVDEPIESGRIDAGEGSAVVLARERNADFLITDDLRALPELQAVTETRIAISPILLRALVERDVLDGEDALAAVEQLADERDWLGAPIYRRAKELFGG</sequence>
<accession>C7NVK9</accession>
<reference evidence="1 2" key="1">
    <citation type="journal article" date="2009" name="Stand. Genomic Sci.">
        <title>Complete genome sequence of Halorhabdus utahensis type strain (AX-2).</title>
        <authorList>
            <person name="Anderson I."/>
            <person name="Tindall B.J."/>
            <person name="Pomrenke H."/>
            <person name="Goker M."/>
            <person name="Lapidus A."/>
            <person name="Nolan M."/>
            <person name="Copeland A."/>
            <person name="Glavina Del Rio T."/>
            <person name="Chen F."/>
            <person name="Tice H."/>
            <person name="Cheng J.F."/>
            <person name="Lucas S."/>
            <person name="Chertkov O."/>
            <person name="Bruce D."/>
            <person name="Brettin T."/>
            <person name="Detter J.C."/>
            <person name="Han C."/>
            <person name="Goodwin L."/>
            <person name="Land M."/>
            <person name="Hauser L."/>
            <person name="Chang Y.J."/>
            <person name="Jeffries C.D."/>
            <person name="Pitluck S."/>
            <person name="Pati A."/>
            <person name="Mavromatis K."/>
            <person name="Ivanova N."/>
            <person name="Ovchinnikova G."/>
            <person name="Chen A."/>
            <person name="Palaniappan K."/>
            <person name="Chain P."/>
            <person name="Rohde M."/>
            <person name="Bristow J."/>
            <person name="Eisen J.A."/>
            <person name="Markowitz V."/>
            <person name="Hugenholtz P."/>
            <person name="Kyrpides N.C."/>
            <person name="Klenk H.P."/>
        </authorList>
    </citation>
    <scope>NUCLEOTIDE SEQUENCE [LARGE SCALE GENOMIC DNA]</scope>
    <source>
        <strain evidence="2">DSM 12940 / JCM 11049 / AX-2</strain>
    </source>
</reference>
<organism evidence="1 2">
    <name type="scientific">Halorhabdus utahensis (strain DSM 12940 / JCM 11049 / AX-2)</name>
    <dbReference type="NCBI Taxonomy" id="519442"/>
    <lineage>
        <taxon>Archaea</taxon>
        <taxon>Methanobacteriati</taxon>
        <taxon>Methanobacteriota</taxon>
        <taxon>Stenosarchaea group</taxon>
        <taxon>Halobacteria</taxon>
        <taxon>Halobacteriales</taxon>
        <taxon>Haloarculaceae</taxon>
        <taxon>Halorhabdus</taxon>
    </lineage>
</organism>
<proteinExistence type="predicted"/>
<protein>
    <submittedName>
        <fullName evidence="1">Uncharacterized protein</fullName>
    </submittedName>
</protein>
<dbReference type="KEGG" id="hut:Huta_2366"/>
<dbReference type="AlphaFoldDB" id="C7NVK9"/>
<dbReference type="Pfam" id="PF11848">
    <property type="entry name" value="DUF3368"/>
    <property type="match status" value="1"/>
</dbReference>
<name>C7NVK9_HALUD</name>
<dbReference type="InterPro" id="IPR021799">
    <property type="entry name" value="PIN-like_prokaryotic"/>
</dbReference>
<dbReference type="PANTHER" id="PTHR39550">
    <property type="entry name" value="SLL0658 PROTEIN"/>
    <property type="match status" value="1"/>
</dbReference>
<evidence type="ECO:0000313" key="1">
    <source>
        <dbReference type="EMBL" id="ACV12532.1"/>
    </source>
</evidence>
<gene>
    <name evidence="1" type="ordered locus">Huta_2366</name>
</gene>
<dbReference type="OrthoDB" id="214513at2157"/>
<dbReference type="PANTHER" id="PTHR39550:SF1">
    <property type="entry name" value="SLL0658 PROTEIN"/>
    <property type="match status" value="1"/>
</dbReference>
<dbReference type="Proteomes" id="UP000002071">
    <property type="component" value="Chromosome"/>
</dbReference>
<dbReference type="EMBL" id="CP001687">
    <property type="protein sequence ID" value="ACV12532.1"/>
    <property type="molecule type" value="Genomic_DNA"/>
</dbReference>
<evidence type="ECO:0000313" key="2">
    <source>
        <dbReference type="Proteomes" id="UP000002071"/>
    </source>
</evidence>
<dbReference type="eggNOG" id="arCOG04493">
    <property type="taxonomic scope" value="Archaea"/>
</dbReference>
<dbReference type="HOGENOM" id="CLU_123158_1_0_2"/>
<keyword evidence="2" id="KW-1185">Reference proteome</keyword>